<gene>
    <name evidence="7" type="ORF">SAMN04488104_100271</name>
</gene>
<dbReference type="NCBIfam" id="TIGR03949">
    <property type="entry name" value="bact_IIb_cerein"/>
    <property type="match status" value="1"/>
</dbReference>
<evidence type="ECO:0000256" key="5">
    <source>
        <dbReference type="ARBA" id="ARBA00023287"/>
    </source>
</evidence>
<dbReference type="EMBL" id="FNAC01000002">
    <property type="protein sequence ID" value="SDC59137.1"/>
    <property type="molecule type" value="Genomic_DNA"/>
</dbReference>
<keyword evidence="3" id="KW-0964">Secreted</keyword>
<keyword evidence="5" id="KW-0178">Competence</keyword>
<dbReference type="OrthoDB" id="9802133at2"/>
<evidence type="ECO:0000256" key="4">
    <source>
        <dbReference type="ARBA" id="ARBA00023044"/>
    </source>
</evidence>
<comment type="similarity">
    <text evidence="2">Belongs to the ComC family.</text>
</comment>
<dbReference type="InterPro" id="IPR023991">
    <property type="entry name" value="Bacteriocin_IIb_lactobn/cerein"/>
</dbReference>
<keyword evidence="8" id="KW-1185">Reference proteome</keyword>
<dbReference type="InterPro" id="IPR010133">
    <property type="entry name" value="Bacteriocin_signal_seq"/>
</dbReference>
<dbReference type="InterPro" id="IPR004288">
    <property type="entry name" value="Competence_ComC"/>
</dbReference>
<dbReference type="Proteomes" id="UP000199060">
    <property type="component" value="Unassembled WGS sequence"/>
</dbReference>
<keyword evidence="6" id="KW-0812">Transmembrane</keyword>
<dbReference type="STRING" id="686796.SAMN04488104_100271"/>
<dbReference type="AlphaFoldDB" id="A0A1G6MVA2"/>
<accession>A0A1G6MVA2</accession>
<sequence>MEDFKELSAEELQKISGGAWPLIIKVGAWIVGACATAVAGYYAVEAVQGIEDGLSDDCCDCECK</sequence>
<feature type="transmembrane region" description="Helical" evidence="6">
    <location>
        <begin position="20"/>
        <end position="44"/>
    </location>
</feature>
<keyword evidence="6" id="KW-1133">Transmembrane helix</keyword>
<name>A0A1G6MVA2_9BACT</name>
<reference evidence="8" key="1">
    <citation type="submission" date="2016-10" db="EMBL/GenBank/DDBJ databases">
        <authorList>
            <person name="Varghese N."/>
            <person name="Submissions S."/>
        </authorList>
    </citation>
    <scope>NUCLEOTIDE SEQUENCE [LARGE SCALE GENOMIC DNA]</scope>
    <source>
        <strain evidence="8">DSM 23095</strain>
    </source>
</reference>
<evidence type="ECO:0000313" key="8">
    <source>
        <dbReference type="Proteomes" id="UP000199060"/>
    </source>
</evidence>
<dbReference type="NCBIfam" id="TIGR01847">
    <property type="entry name" value="bacteriocin_sig"/>
    <property type="match status" value="1"/>
</dbReference>
<dbReference type="GO" id="GO:0005186">
    <property type="term" value="F:pheromone activity"/>
    <property type="evidence" value="ECO:0007669"/>
    <property type="project" value="InterPro"/>
</dbReference>
<keyword evidence="6" id="KW-0472">Membrane</keyword>
<comment type="function">
    <text evidence="1">Acts as a pheromone, induces cells to develop competence for genetic transformation.</text>
</comment>
<evidence type="ECO:0000256" key="3">
    <source>
        <dbReference type="ARBA" id="ARBA00022525"/>
    </source>
</evidence>
<dbReference type="Pfam" id="PF03047">
    <property type="entry name" value="ComC"/>
    <property type="match status" value="1"/>
</dbReference>
<keyword evidence="4" id="KW-0588">Pheromone</keyword>
<proteinExistence type="inferred from homology"/>
<evidence type="ECO:0000256" key="1">
    <source>
        <dbReference type="ARBA" id="ARBA00002667"/>
    </source>
</evidence>
<evidence type="ECO:0000256" key="2">
    <source>
        <dbReference type="ARBA" id="ARBA00009039"/>
    </source>
</evidence>
<evidence type="ECO:0000256" key="6">
    <source>
        <dbReference type="SAM" id="Phobius"/>
    </source>
</evidence>
<evidence type="ECO:0000313" key="7">
    <source>
        <dbReference type="EMBL" id="SDC59137.1"/>
    </source>
</evidence>
<protein>
    <submittedName>
        <fullName evidence="7">Class IIb bacteriocin, lactobin A/cerein 7B family</fullName>
    </submittedName>
</protein>
<organism evidence="7 8">
    <name type="scientific">Algoriphagus faecimaris</name>
    <dbReference type="NCBI Taxonomy" id="686796"/>
    <lineage>
        <taxon>Bacteria</taxon>
        <taxon>Pseudomonadati</taxon>
        <taxon>Bacteroidota</taxon>
        <taxon>Cytophagia</taxon>
        <taxon>Cytophagales</taxon>
        <taxon>Cyclobacteriaceae</taxon>
        <taxon>Algoriphagus</taxon>
    </lineage>
</organism>